<dbReference type="AlphaFoldDB" id="A0A656HIF5"/>
<protein>
    <submittedName>
        <fullName evidence="6">Methyltransferase FkbM family</fullName>
    </submittedName>
</protein>
<evidence type="ECO:0000259" key="4">
    <source>
        <dbReference type="Pfam" id="PF00535"/>
    </source>
</evidence>
<dbReference type="PANTHER" id="PTHR43179:SF12">
    <property type="entry name" value="GALACTOFURANOSYLTRANSFERASE GLFT2"/>
    <property type="match status" value="1"/>
</dbReference>
<dbReference type="SUPFAM" id="SSF53335">
    <property type="entry name" value="S-adenosyl-L-methionine-dependent methyltransferases"/>
    <property type="match status" value="1"/>
</dbReference>
<dbReference type="InterPro" id="IPR006342">
    <property type="entry name" value="FkbM_mtfrase"/>
</dbReference>
<dbReference type="NCBIfam" id="TIGR01444">
    <property type="entry name" value="fkbM_fam"/>
    <property type="match status" value="1"/>
</dbReference>
<evidence type="ECO:0000256" key="3">
    <source>
        <dbReference type="ARBA" id="ARBA00022679"/>
    </source>
</evidence>
<evidence type="ECO:0000256" key="1">
    <source>
        <dbReference type="ARBA" id="ARBA00006739"/>
    </source>
</evidence>
<evidence type="ECO:0000259" key="5">
    <source>
        <dbReference type="Pfam" id="PF05050"/>
    </source>
</evidence>
<gene>
    <name evidence="6" type="ORF">Thini_3460</name>
</gene>
<dbReference type="SUPFAM" id="SSF53448">
    <property type="entry name" value="Nucleotide-diphospho-sugar transferases"/>
    <property type="match status" value="1"/>
</dbReference>
<dbReference type="EMBL" id="JH651384">
    <property type="protein sequence ID" value="EIJ35972.1"/>
    <property type="molecule type" value="Genomic_DNA"/>
</dbReference>
<feature type="domain" description="Glycosyltransferase 2-like" evidence="4">
    <location>
        <begin position="395"/>
        <end position="566"/>
    </location>
</feature>
<evidence type="ECO:0000313" key="6">
    <source>
        <dbReference type="EMBL" id="EIJ35972.1"/>
    </source>
</evidence>
<dbReference type="GO" id="GO:0016757">
    <property type="term" value="F:glycosyltransferase activity"/>
    <property type="evidence" value="ECO:0007669"/>
    <property type="project" value="UniProtKB-KW"/>
</dbReference>
<proteinExistence type="inferred from homology"/>
<keyword evidence="7" id="KW-1185">Reference proteome</keyword>
<sequence length="1127" mass="125426">MSIIQTRYGEFNIIDTDSVISASLRLYGEWAQNEIDLLAHFIQPGAVVVDVGAFIGTHARAFSVLVGPSGKVLSFEPRHATYAVLAENARLASAQNIQAINLALGATEIRVTVPPLHFADHSNFGAAQLDTLGQQSDTGETIQITALDAFQLDQLDFIKIDVEGMEIAVLNGAKETVERCRPIIFAECNSLEASLPIIQWCQEKQYLLYGVISPAYNPHNFATDAENMFSVAQETGMLLVPAERDVQYADILLQQQLPPLKTADDLVLLLLHKPQYPHEVLAQGAAAQQLSLLYPSVQADMHHQVIVERDAQIGNFSRMMAERDSQILTLNTQLDSLLSSKSWRMTKPIRLAGQVYREVFPRVLAFVRQTVDSGQPAGEGNPVHHPVTRTHPVAVVLPVYRDTALTQSCIESAMPGIQELADAILVIVNDASPEPEMAVMLAKLALRWPEKVEVLTNGRNLGFVATVNRGMRAHEHHDVVLLNSDVILPQGWLERLAVEAYSRPKVGTVTPLSNNTTICTFPEFLQENPLPFGLSIDEVDAAFRVGRLPNIEAPTGIGFCMYIRRHCLVEVGYFNEERFGRGYGEENDFCQRALRQGWVNLITPNLYAFHKGGVSFGAEKALLVENAMAVIDGLHPNYHRDIQGFIRRDPLKEARLLRLMQLLSTVSIPKVLHVSHGLGGGVEQHIMELADYHYSKNLAFPLILTPLGTGEHCTLRFGYKLTADDLLIRLPEDAELLVEVLRSVGVSLLHFHHVLHVPSFLRQLPQQLQLPYYLTIHDFYLLNGNPTLTDERGIFVECDVDALLNPLYPLPEGVTPEMWRDKHRGFVEGAERVIFPSADTRRLFGSSFIIRHPVVVHHLEAVRDIARRPEPFTPKQAYVVGVLGALGKEKGADYLEEIARCASDAGMPLAFVLIGYAYRSLDKVKTTGLYKTDETLGLIHKQECDLLLFPARWPETYSYTLSHALESGLPIVAPMLGAFPERLVGRDQVMLFEHWTPPSVLLEQLLAFITALETDPVCSGFSPAANQFPPRFYAMDYVENMVGSSSPGGVIVLDAIPQVNLKTRDSFHSTGGRSLRESVLYGIWRLYYSPGMAKVTAVIPYGLRQRLRHWVKQALSKRPMSEILGKG</sequence>
<evidence type="ECO:0000313" key="7">
    <source>
        <dbReference type="Proteomes" id="UP000005317"/>
    </source>
</evidence>
<dbReference type="Gene3D" id="3.40.50.150">
    <property type="entry name" value="Vaccinia Virus protein VP39"/>
    <property type="match status" value="1"/>
</dbReference>
<comment type="similarity">
    <text evidence="1">Belongs to the glycosyltransferase 2 family.</text>
</comment>
<dbReference type="OrthoDB" id="5123492at2"/>
<dbReference type="InterPro" id="IPR001173">
    <property type="entry name" value="Glyco_trans_2-like"/>
</dbReference>
<evidence type="ECO:0000256" key="2">
    <source>
        <dbReference type="ARBA" id="ARBA00022676"/>
    </source>
</evidence>
<keyword evidence="3 6" id="KW-0808">Transferase</keyword>
<dbReference type="GO" id="GO:0008168">
    <property type="term" value="F:methyltransferase activity"/>
    <property type="evidence" value="ECO:0007669"/>
    <property type="project" value="UniProtKB-KW"/>
</dbReference>
<dbReference type="Gene3D" id="3.40.50.2000">
    <property type="entry name" value="Glycogen Phosphorylase B"/>
    <property type="match status" value="2"/>
</dbReference>
<keyword evidence="6" id="KW-0489">Methyltransferase</keyword>
<dbReference type="InterPro" id="IPR029044">
    <property type="entry name" value="Nucleotide-diphossugar_trans"/>
</dbReference>
<organism evidence="6 7">
    <name type="scientific">Thiothrix nivea (strain ATCC 35100 / DSM 5205 / JP2)</name>
    <dbReference type="NCBI Taxonomy" id="870187"/>
    <lineage>
        <taxon>Bacteria</taxon>
        <taxon>Pseudomonadati</taxon>
        <taxon>Pseudomonadota</taxon>
        <taxon>Gammaproteobacteria</taxon>
        <taxon>Thiotrichales</taxon>
        <taxon>Thiotrichaceae</taxon>
        <taxon>Thiothrix</taxon>
    </lineage>
</organism>
<dbReference type="InterPro" id="IPR029063">
    <property type="entry name" value="SAM-dependent_MTases_sf"/>
</dbReference>
<dbReference type="RefSeq" id="WP_002709866.1">
    <property type="nucleotide sequence ID" value="NZ_JH651384.1"/>
</dbReference>
<accession>A0A656HIF5</accession>
<dbReference type="Pfam" id="PF00535">
    <property type="entry name" value="Glycos_transf_2"/>
    <property type="match status" value="1"/>
</dbReference>
<dbReference type="SUPFAM" id="SSF53756">
    <property type="entry name" value="UDP-Glycosyltransferase/glycogen phosphorylase"/>
    <property type="match status" value="1"/>
</dbReference>
<dbReference type="Proteomes" id="UP000005317">
    <property type="component" value="Unassembled WGS sequence"/>
</dbReference>
<name>A0A656HIF5_THINJ</name>
<keyword evidence="2" id="KW-0328">Glycosyltransferase</keyword>
<feature type="domain" description="Methyltransferase FkbM" evidence="5">
    <location>
        <begin position="50"/>
        <end position="202"/>
    </location>
</feature>
<reference evidence="7" key="1">
    <citation type="journal article" date="2011" name="Stand. Genomic Sci.">
        <title>Genome sequence of the filamentous, gliding Thiothrix nivea neotype strain (JP2(T)).</title>
        <authorList>
            <person name="Lapidus A."/>
            <person name="Nolan M."/>
            <person name="Lucas S."/>
            <person name="Glavina Del Rio T."/>
            <person name="Tice H."/>
            <person name="Cheng J.F."/>
            <person name="Tapia R."/>
            <person name="Han C."/>
            <person name="Goodwin L."/>
            <person name="Pitluck S."/>
            <person name="Liolios K."/>
            <person name="Pagani I."/>
            <person name="Ivanova N."/>
            <person name="Huntemann M."/>
            <person name="Mavromatis K."/>
            <person name="Mikhailova N."/>
            <person name="Pati A."/>
            <person name="Chen A."/>
            <person name="Palaniappan K."/>
            <person name="Land M."/>
            <person name="Brambilla E.M."/>
            <person name="Rohde M."/>
            <person name="Abt B."/>
            <person name="Verbarg S."/>
            <person name="Goker M."/>
            <person name="Bristow J."/>
            <person name="Eisen J.A."/>
            <person name="Markowitz V."/>
            <person name="Hugenholtz P."/>
            <person name="Kyrpides N.C."/>
            <person name="Klenk H.P."/>
            <person name="Woyke T."/>
        </authorList>
    </citation>
    <scope>NUCLEOTIDE SEQUENCE [LARGE SCALE GENOMIC DNA]</scope>
    <source>
        <strain evidence="7">ATCC 35100 / DSM 5205 / JP2</strain>
    </source>
</reference>
<dbReference type="PANTHER" id="PTHR43179">
    <property type="entry name" value="RHAMNOSYLTRANSFERASE WBBL"/>
    <property type="match status" value="1"/>
</dbReference>
<dbReference type="GO" id="GO:0032259">
    <property type="term" value="P:methylation"/>
    <property type="evidence" value="ECO:0007669"/>
    <property type="project" value="UniProtKB-KW"/>
</dbReference>
<dbReference type="Gene3D" id="3.90.550.10">
    <property type="entry name" value="Spore Coat Polysaccharide Biosynthesis Protein SpsA, Chain A"/>
    <property type="match status" value="1"/>
</dbReference>
<dbReference type="Pfam" id="PF05050">
    <property type="entry name" value="Methyltransf_21"/>
    <property type="match status" value="1"/>
</dbReference>